<keyword evidence="14" id="KW-1185">Reference proteome</keyword>
<dbReference type="EMBL" id="CP073581">
    <property type="protein sequence ID" value="QUJ77287.1"/>
    <property type="molecule type" value="Genomic_DNA"/>
</dbReference>
<evidence type="ECO:0000313" key="13">
    <source>
        <dbReference type="EMBL" id="QUJ77287.1"/>
    </source>
</evidence>
<evidence type="ECO:0000256" key="10">
    <source>
        <dbReference type="RuleBase" id="RU004481"/>
    </source>
</evidence>
<dbReference type="CDD" id="cd01894">
    <property type="entry name" value="EngA1"/>
    <property type="match status" value="1"/>
</dbReference>
<evidence type="ECO:0000256" key="2">
    <source>
        <dbReference type="ARBA" id="ARBA00020953"/>
    </source>
</evidence>
<dbReference type="Gene3D" id="3.30.300.20">
    <property type="match status" value="1"/>
</dbReference>
<feature type="binding site" evidence="8">
    <location>
        <begin position="119"/>
        <end position="122"/>
    </location>
    <ligand>
        <name>GTP</name>
        <dbReference type="ChEBI" id="CHEBI:37565"/>
        <label>1</label>
    </ligand>
</feature>
<feature type="binding site" evidence="8">
    <location>
        <begin position="321"/>
        <end position="324"/>
    </location>
    <ligand>
        <name>GTP</name>
        <dbReference type="ChEBI" id="CHEBI:37565"/>
        <label>2</label>
    </ligand>
</feature>
<feature type="domain" description="EngA-type G" evidence="12">
    <location>
        <begin position="3"/>
        <end position="167"/>
    </location>
</feature>
<evidence type="ECO:0000256" key="1">
    <source>
        <dbReference type="ARBA" id="ARBA00008279"/>
    </source>
</evidence>
<dbReference type="Pfam" id="PF14714">
    <property type="entry name" value="KH_dom-like"/>
    <property type="match status" value="1"/>
</dbReference>
<name>A0A975JEZ8_9RHOB</name>
<keyword evidence="4 10" id="KW-0677">Repeat</keyword>
<evidence type="ECO:0000256" key="5">
    <source>
        <dbReference type="ARBA" id="ARBA00022741"/>
    </source>
</evidence>
<dbReference type="HAMAP" id="MF_00195">
    <property type="entry name" value="GTPase_Der"/>
    <property type="match status" value="1"/>
</dbReference>
<dbReference type="PANTHER" id="PTHR43834:SF6">
    <property type="entry name" value="GTPASE DER"/>
    <property type="match status" value="1"/>
</dbReference>
<keyword evidence="5 8" id="KW-0547">Nucleotide-binding</keyword>
<feature type="binding site" evidence="8">
    <location>
        <begin position="56"/>
        <end position="60"/>
    </location>
    <ligand>
        <name>GTP</name>
        <dbReference type="ChEBI" id="CHEBI:37565"/>
        <label>1</label>
    </ligand>
</feature>
<dbReference type="SUPFAM" id="SSF52540">
    <property type="entry name" value="P-loop containing nucleoside triphosphate hydrolases"/>
    <property type="match status" value="2"/>
</dbReference>
<keyword evidence="6 8" id="KW-0342">GTP-binding</keyword>
<feature type="compositionally biased region" description="Basic residues" evidence="11">
    <location>
        <begin position="469"/>
        <end position="489"/>
    </location>
</feature>
<dbReference type="GO" id="GO:0042254">
    <property type="term" value="P:ribosome biogenesis"/>
    <property type="evidence" value="ECO:0007669"/>
    <property type="project" value="UniProtKB-KW"/>
</dbReference>
<dbReference type="NCBIfam" id="TIGR00231">
    <property type="entry name" value="small_GTP"/>
    <property type="match status" value="2"/>
</dbReference>
<dbReference type="PRINTS" id="PR00449">
    <property type="entry name" value="RASTRNSFRMNG"/>
</dbReference>
<comment type="subunit">
    <text evidence="8">Associates with the 50S ribosomal subunit.</text>
</comment>
<comment type="similarity">
    <text evidence="1 8 9 10">Belongs to the TRAFAC class TrmE-Era-EngA-EngB-Septin-like GTPase superfamily. EngA (Der) GTPase family.</text>
</comment>
<evidence type="ECO:0000256" key="4">
    <source>
        <dbReference type="ARBA" id="ARBA00022737"/>
    </source>
</evidence>
<dbReference type="InterPro" id="IPR032859">
    <property type="entry name" value="KH_dom-like"/>
</dbReference>
<protein>
    <recommendedName>
        <fullName evidence="2 8">GTPase Der</fullName>
    </recommendedName>
    <alternativeName>
        <fullName evidence="7 8">GTP-binding protein EngA</fullName>
    </alternativeName>
</protein>
<organism evidence="13 14">
    <name type="scientific">Sulfitobacter albidus</name>
    <dbReference type="NCBI Taxonomy" id="2829501"/>
    <lineage>
        <taxon>Bacteria</taxon>
        <taxon>Pseudomonadati</taxon>
        <taxon>Pseudomonadota</taxon>
        <taxon>Alphaproteobacteria</taxon>
        <taxon>Rhodobacterales</taxon>
        <taxon>Roseobacteraceae</taxon>
        <taxon>Sulfitobacter</taxon>
    </lineage>
</organism>
<dbReference type="NCBIfam" id="TIGR03594">
    <property type="entry name" value="GTPase_EngA"/>
    <property type="match status" value="1"/>
</dbReference>
<feature type="region of interest" description="Disordered" evidence="11">
    <location>
        <begin position="462"/>
        <end position="489"/>
    </location>
</feature>
<dbReference type="AlphaFoldDB" id="A0A975JEZ8"/>
<keyword evidence="13" id="KW-0378">Hydrolase</keyword>
<evidence type="ECO:0000256" key="3">
    <source>
        <dbReference type="ARBA" id="ARBA00022517"/>
    </source>
</evidence>
<dbReference type="KEGG" id="sual:KDD17_04540"/>
<feature type="binding site" evidence="8">
    <location>
        <begin position="256"/>
        <end position="260"/>
    </location>
    <ligand>
        <name>GTP</name>
        <dbReference type="ChEBI" id="CHEBI:37565"/>
        <label>2</label>
    </ligand>
</feature>
<dbReference type="RefSeq" id="WP_212705483.1">
    <property type="nucleotide sequence ID" value="NZ_CP073581.1"/>
</dbReference>
<dbReference type="InterPro" id="IPR031166">
    <property type="entry name" value="G_ENGA"/>
</dbReference>
<dbReference type="InterPro" id="IPR006073">
    <property type="entry name" value="GTP-bd"/>
</dbReference>
<dbReference type="FunFam" id="3.30.300.20:FF:000004">
    <property type="entry name" value="GTPase Der"/>
    <property type="match status" value="1"/>
</dbReference>
<dbReference type="InterPro" id="IPR015946">
    <property type="entry name" value="KH_dom-like_a/b"/>
</dbReference>
<comment type="function">
    <text evidence="8 10">GTPase that plays an essential role in the late steps of ribosome biogenesis.</text>
</comment>
<evidence type="ECO:0000256" key="11">
    <source>
        <dbReference type="SAM" id="MobiDB-lite"/>
    </source>
</evidence>
<dbReference type="InterPro" id="IPR016484">
    <property type="entry name" value="GTPase_Der"/>
</dbReference>
<keyword evidence="3 8" id="KW-0690">Ribosome biogenesis</keyword>
<accession>A0A975JEZ8</accession>
<dbReference type="PIRSF" id="PIRSF006485">
    <property type="entry name" value="GTP-binding_EngA"/>
    <property type="match status" value="1"/>
</dbReference>
<dbReference type="GO" id="GO:0016787">
    <property type="term" value="F:hydrolase activity"/>
    <property type="evidence" value="ECO:0007669"/>
    <property type="project" value="UniProtKB-KW"/>
</dbReference>
<dbReference type="PROSITE" id="PS51712">
    <property type="entry name" value="G_ENGA"/>
    <property type="match status" value="2"/>
</dbReference>
<feature type="domain" description="EngA-type G" evidence="12">
    <location>
        <begin position="198"/>
        <end position="378"/>
    </location>
</feature>
<evidence type="ECO:0000256" key="8">
    <source>
        <dbReference type="HAMAP-Rule" id="MF_00195"/>
    </source>
</evidence>
<dbReference type="Gene3D" id="3.40.50.300">
    <property type="entry name" value="P-loop containing nucleotide triphosphate hydrolases"/>
    <property type="match status" value="2"/>
</dbReference>
<dbReference type="PANTHER" id="PTHR43834">
    <property type="entry name" value="GTPASE DER"/>
    <property type="match status" value="1"/>
</dbReference>
<dbReference type="InterPro" id="IPR005225">
    <property type="entry name" value="Small_GTP-bd"/>
</dbReference>
<gene>
    <name evidence="8 13" type="primary">der</name>
    <name evidence="13" type="ORF">KDD17_04540</name>
</gene>
<dbReference type="CDD" id="cd01895">
    <property type="entry name" value="EngA2"/>
    <property type="match status" value="1"/>
</dbReference>
<proteinExistence type="inferred from homology"/>
<evidence type="ECO:0000256" key="9">
    <source>
        <dbReference type="PROSITE-ProRule" id="PRU01049"/>
    </source>
</evidence>
<dbReference type="Pfam" id="PF01926">
    <property type="entry name" value="MMR_HSR1"/>
    <property type="match status" value="2"/>
</dbReference>
<evidence type="ECO:0000313" key="14">
    <source>
        <dbReference type="Proteomes" id="UP000683291"/>
    </source>
</evidence>
<sequence>MSFTLALVGRPNVGKSTLFNRLVGKRLALVDDQPGVTRDLREGAARLGDLRFTVIDTAGLEEVTDDSLQGRMRRLTERAVDMADVCLFMVDARVGVTPSDLVFADILRKRAKTVILAANKAEGHAGEAGALEAYSLGLGEPLRLSAEHGEGISELYSALMPLADGFAERAQDDTPETDVDIDEDDEDIVPVPTRAKPLQVAVVGRPNAGKSTLINQILKEDRLLTGPEAGITRDAISLTTDWVGPEGDAVPMRIFDTAGMRKKAKVQEKLEKLSVSDGLRAVKFAEVVVVLLDAEIPFEQQDLRIADLAEREGRAVVVAVNKWDIEENRQEKLKELKESFERLLPQLRGAPLITVSAKTGRGLDRLHSAIMRAYEVWNRRVTTAQLNRWLSGMMEAHPPPAPQGKRIKLRYMTQAKTRPPGFVVMCSHPDKVPESYSRYLVNGLRLDFDMPGAPIRLWMRGQNDANPYKGRKKAAPSKLRKHTDGRRKD</sequence>
<dbReference type="InterPro" id="IPR027417">
    <property type="entry name" value="P-loop_NTPase"/>
</dbReference>
<dbReference type="GO" id="GO:0005525">
    <property type="term" value="F:GTP binding"/>
    <property type="evidence" value="ECO:0007669"/>
    <property type="project" value="UniProtKB-UniRule"/>
</dbReference>
<feature type="binding site" evidence="8">
    <location>
        <begin position="9"/>
        <end position="16"/>
    </location>
    <ligand>
        <name>GTP</name>
        <dbReference type="ChEBI" id="CHEBI:37565"/>
        <label>1</label>
    </ligand>
</feature>
<evidence type="ECO:0000256" key="6">
    <source>
        <dbReference type="ARBA" id="ARBA00023134"/>
    </source>
</evidence>
<dbReference type="Proteomes" id="UP000683291">
    <property type="component" value="Chromosome 1"/>
</dbReference>
<feature type="binding site" evidence="8">
    <location>
        <begin position="204"/>
        <end position="211"/>
    </location>
    <ligand>
        <name>GTP</name>
        <dbReference type="ChEBI" id="CHEBI:37565"/>
        <label>2</label>
    </ligand>
</feature>
<evidence type="ECO:0000259" key="12">
    <source>
        <dbReference type="PROSITE" id="PS51712"/>
    </source>
</evidence>
<evidence type="ECO:0000256" key="7">
    <source>
        <dbReference type="ARBA" id="ARBA00032345"/>
    </source>
</evidence>
<reference evidence="13" key="1">
    <citation type="submission" date="2021-04" db="EMBL/GenBank/DDBJ databases">
        <title>Complete genome sequence for Sulfitobacter sp. strain JK7-1.</title>
        <authorList>
            <person name="Park S.-J."/>
        </authorList>
    </citation>
    <scope>NUCLEOTIDE SEQUENCE</scope>
    <source>
        <strain evidence="13">JK7-1</strain>
    </source>
</reference>